<dbReference type="RefSeq" id="WP_015530465.1">
    <property type="nucleotide sequence ID" value="NC_021016.1"/>
</dbReference>
<dbReference type="PATRIC" id="fig|245018.3.peg.1726"/>
<reference evidence="1 2" key="2">
    <citation type="submission" date="2010-03" db="EMBL/GenBank/DDBJ databases">
        <authorList>
            <person name="Pajon A."/>
        </authorList>
    </citation>
    <scope>NUCLEOTIDE SEQUENCE [LARGE SCALE GENOMIC DNA]</scope>
    <source>
        <strain evidence="1 2">SSC/2</strain>
    </source>
</reference>
<accession>D4N0H7</accession>
<proteinExistence type="predicted"/>
<organism evidence="1 2">
    <name type="scientific">Anaerostipes hadrus</name>
    <dbReference type="NCBI Taxonomy" id="649756"/>
    <lineage>
        <taxon>Bacteria</taxon>
        <taxon>Bacillati</taxon>
        <taxon>Bacillota</taxon>
        <taxon>Clostridia</taxon>
        <taxon>Lachnospirales</taxon>
        <taxon>Lachnospiraceae</taxon>
        <taxon>Anaerostipes</taxon>
    </lineage>
</organism>
<dbReference type="EMBL" id="FP929061">
    <property type="protein sequence ID" value="CBL38372.1"/>
    <property type="molecule type" value="Genomic_DNA"/>
</dbReference>
<protein>
    <recommendedName>
        <fullName evidence="3">HEPN domain-containing protein</fullName>
    </recommendedName>
</protein>
<gene>
    <name evidence="1" type="ORF">CL2_14230</name>
</gene>
<dbReference type="Proteomes" id="UP000008960">
    <property type="component" value="Chromosome"/>
</dbReference>
<dbReference type="AlphaFoldDB" id="D4N0H7"/>
<evidence type="ECO:0000313" key="1">
    <source>
        <dbReference type="EMBL" id="CBL38372.1"/>
    </source>
</evidence>
<reference evidence="1 2" key="1">
    <citation type="submission" date="2010-03" db="EMBL/GenBank/DDBJ databases">
        <title>The genome sequence of Clostridiales sp. SSC/2.</title>
        <authorList>
            <consortium name="metaHIT consortium -- http://www.metahit.eu/"/>
            <person name="Pajon A."/>
            <person name="Turner K."/>
            <person name="Parkhill J."/>
            <person name="Duncan S."/>
            <person name="Flint H."/>
        </authorList>
    </citation>
    <scope>NUCLEOTIDE SEQUENCE [LARGE SCALE GENOMIC DNA]</scope>
    <source>
        <strain evidence="1 2">SSC/2</strain>
    </source>
</reference>
<name>D4N0H7_ANAHA</name>
<evidence type="ECO:0008006" key="3">
    <source>
        <dbReference type="Google" id="ProtNLM"/>
    </source>
</evidence>
<dbReference type="KEGG" id="bprl:CL2_14230"/>
<evidence type="ECO:0000313" key="2">
    <source>
        <dbReference type="Proteomes" id="UP000008960"/>
    </source>
</evidence>
<sequence>MGKIFKDNASIERTAYMNWRTRQDQPIYDMLIIADGYMKAAIMLGKNCLEDNRDKKADIVVFPMLFSANHAIELYLKAINWSLNILLNKNEIFCGGHDIRQIWNIVKKRISEFEIDKNKRKQFKDKTKKLEDYISELYEKIDKEHNAHVKIKNMDFSRYPLNSDNEEHFYIENKKNEVVDLEMFVEIFEKIYYNLSCLAKHYEEIAMFVPE</sequence>